<dbReference type="EMBL" id="JAHYBZ010000007">
    <property type="protein sequence ID" value="MBW6399987.1"/>
    <property type="molecule type" value="Genomic_DNA"/>
</dbReference>
<dbReference type="InterPro" id="IPR005564">
    <property type="entry name" value="Major_capsid_GpE"/>
</dbReference>
<dbReference type="RefSeq" id="WP_219764604.1">
    <property type="nucleotide sequence ID" value="NZ_JAHYBZ010000007.1"/>
</dbReference>
<dbReference type="Pfam" id="PF03864">
    <property type="entry name" value="Phage_cap_E"/>
    <property type="match status" value="1"/>
</dbReference>
<dbReference type="Proteomes" id="UP001196565">
    <property type="component" value="Unassembled WGS sequence"/>
</dbReference>
<proteinExistence type="predicted"/>
<protein>
    <submittedName>
        <fullName evidence="1">Major capsid protein</fullName>
    </submittedName>
</protein>
<keyword evidence="2" id="KW-1185">Reference proteome</keyword>
<sequence length="338" mass="37381">MLNIFQNDAFSTVALTRLLNATPYIPNLLDTLGIFAEEKIGVRSAAIERLGNQLSLVPTTPDGAPPATTPRDKRTIRDVRTVRLAQTDRIYAHELANLRRPGSELDLEEVSDFALRRMQKLRQKNDLTLENLRLGCVTGSVKDADGTTVLFDPAAFWGVTLPTAIDFNLDIDTTDVDGKCRSVVRLMEKNSEGGMLPNSTIYGLCGDAFFDAFVAHPNVKTWYLNRPAADQYLAGTTTRRVTFGGIVFINYRGTDDGTTVGVNTDHCRFVLAGGDEVFSMLFSASNENFELMNLPALPVYAMMSIDPSARKAWVDVDVFSYPLPIVKRPLTLIYATRT</sequence>
<organism evidence="1 2">
    <name type="scientific">Roseomonas alba</name>
    <dbReference type="NCBI Taxonomy" id="2846776"/>
    <lineage>
        <taxon>Bacteria</taxon>
        <taxon>Pseudomonadati</taxon>
        <taxon>Pseudomonadota</taxon>
        <taxon>Alphaproteobacteria</taxon>
        <taxon>Acetobacterales</taxon>
        <taxon>Roseomonadaceae</taxon>
        <taxon>Roseomonas</taxon>
    </lineage>
</organism>
<name>A0ABS7ACF6_9PROT</name>
<evidence type="ECO:0000313" key="1">
    <source>
        <dbReference type="EMBL" id="MBW6399987.1"/>
    </source>
</evidence>
<accession>A0ABS7ACF6</accession>
<reference evidence="1 2" key="1">
    <citation type="submission" date="2021-07" db="EMBL/GenBank/DDBJ databases">
        <authorList>
            <person name="So Y."/>
        </authorList>
    </citation>
    <scope>NUCLEOTIDE SEQUENCE [LARGE SCALE GENOMIC DNA]</scope>
    <source>
        <strain evidence="1 2">HJA6</strain>
    </source>
</reference>
<gene>
    <name evidence="1" type="ORF">KPL78_19155</name>
</gene>
<evidence type="ECO:0000313" key="2">
    <source>
        <dbReference type="Proteomes" id="UP001196565"/>
    </source>
</evidence>
<comment type="caution">
    <text evidence="1">The sequence shown here is derived from an EMBL/GenBank/DDBJ whole genome shotgun (WGS) entry which is preliminary data.</text>
</comment>